<gene>
    <name evidence="1" type="ORF">JWH11_00840</name>
</gene>
<keyword evidence="2" id="KW-1185">Reference proteome</keyword>
<dbReference type="EMBL" id="JAFFQI010000147">
    <property type="protein sequence ID" value="MCD0265008.1"/>
    <property type="molecule type" value="Genomic_DNA"/>
</dbReference>
<evidence type="ECO:0000313" key="1">
    <source>
        <dbReference type="EMBL" id="MCD0265008.1"/>
    </source>
</evidence>
<dbReference type="RefSeq" id="WP_230434061.1">
    <property type="nucleotide sequence ID" value="NZ_JAFFQH010000119.1"/>
</dbReference>
<proteinExistence type="predicted"/>
<evidence type="ECO:0000313" key="2">
    <source>
        <dbReference type="Proteomes" id="UP001430396"/>
    </source>
</evidence>
<reference evidence="1" key="1">
    <citation type="submission" date="2021-02" db="EMBL/GenBank/DDBJ databases">
        <title>Copper resistance gene diversity in local Xanthomonas species at agrochemical polluted sites in Trinidad, Trinidad and Tobago.</title>
        <authorList>
            <person name="Ramnarine S.D.B.J."/>
            <person name="Ramsubhag A."/>
            <person name="Jayaraman J."/>
        </authorList>
    </citation>
    <scope>NUCLEOTIDE SEQUENCE</scope>
    <source>
        <strain evidence="1">CaNP6A</strain>
    </source>
</reference>
<organism evidence="1 2">
    <name type="scientific">Xanthomonas melonis</name>
    <dbReference type="NCBI Taxonomy" id="56456"/>
    <lineage>
        <taxon>Bacteria</taxon>
        <taxon>Pseudomonadati</taxon>
        <taxon>Pseudomonadota</taxon>
        <taxon>Gammaproteobacteria</taxon>
        <taxon>Lysobacterales</taxon>
        <taxon>Lysobacteraceae</taxon>
        <taxon>Xanthomonas</taxon>
    </lineage>
</organism>
<protein>
    <recommendedName>
        <fullName evidence="3">Tox-REase-3 domain-containing protein</fullName>
    </recommendedName>
</protein>
<dbReference type="Proteomes" id="UP001430396">
    <property type="component" value="Unassembled WGS sequence"/>
</dbReference>
<comment type="caution">
    <text evidence="1">The sequence shown here is derived from an EMBL/GenBank/DDBJ whole genome shotgun (WGS) entry which is preliminary data.</text>
</comment>
<name>A0ABS8NPV6_9XANT</name>
<sequence>MTGDDKGLIYVLESPKGKQNAQDFQAGTTGAFSDVESGKLGVPALRYTNPNDKGVNFVKFDGVEKGPDGNSILLIDAKTKLAIWNESTQSSVLDTMRRVKSALQQNPGYKVVYEFPNAKVEAQARKFIRDSGYNDFVSTRVRGQ</sequence>
<accession>A0ABS8NPV6</accession>
<evidence type="ECO:0008006" key="3">
    <source>
        <dbReference type="Google" id="ProtNLM"/>
    </source>
</evidence>